<name>A0A8J2ZM30_9RHOB</name>
<keyword evidence="3" id="KW-1185">Reference proteome</keyword>
<protein>
    <submittedName>
        <fullName evidence="2">Uncharacterized protein</fullName>
    </submittedName>
</protein>
<organism evidence="2 3">
    <name type="scientific">Salipiger pallidus</name>
    <dbReference type="NCBI Taxonomy" id="1775170"/>
    <lineage>
        <taxon>Bacteria</taxon>
        <taxon>Pseudomonadati</taxon>
        <taxon>Pseudomonadota</taxon>
        <taxon>Alphaproteobacteria</taxon>
        <taxon>Rhodobacterales</taxon>
        <taxon>Roseobacteraceae</taxon>
        <taxon>Salipiger</taxon>
    </lineage>
</organism>
<evidence type="ECO:0000313" key="3">
    <source>
        <dbReference type="Proteomes" id="UP000617145"/>
    </source>
</evidence>
<dbReference type="EMBL" id="BMJV01000007">
    <property type="protein sequence ID" value="GGG81638.1"/>
    <property type="molecule type" value="Genomic_DNA"/>
</dbReference>
<dbReference type="Proteomes" id="UP000617145">
    <property type="component" value="Unassembled WGS sequence"/>
</dbReference>
<dbReference type="AlphaFoldDB" id="A0A8J2ZM30"/>
<reference evidence="2" key="1">
    <citation type="journal article" date="2014" name="Int. J. Syst. Evol. Microbiol.">
        <title>Complete genome sequence of Corynebacterium casei LMG S-19264T (=DSM 44701T), isolated from a smear-ripened cheese.</title>
        <authorList>
            <consortium name="US DOE Joint Genome Institute (JGI-PGF)"/>
            <person name="Walter F."/>
            <person name="Albersmeier A."/>
            <person name="Kalinowski J."/>
            <person name="Ruckert C."/>
        </authorList>
    </citation>
    <scope>NUCLEOTIDE SEQUENCE</scope>
    <source>
        <strain evidence="2">CGMCC 1.15762</strain>
    </source>
</reference>
<reference evidence="2" key="2">
    <citation type="submission" date="2020-09" db="EMBL/GenBank/DDBJ databases">
        <authorList>
            <person name="Sun Q."/>
            <person name="Zhou Y."/>
        </authorList>
    </citation>
    <scope>NUCLEOTIDE SEQUENCE</scope>
    <source>
        <strain evidence="2">CGMCC 1.15762</strain>
    </source>
</reference>
<evidence type="ECO:0000313" key="2">
    <source>
        <dbReference type="EMBL" id="GGG81638.1"/>
    </source>
</evidence>
<proteinExistence type="predicted"/>
<feature type="region of interest" description="Disordered" evidence="1">
    <location>
        <begin position="42"/>
        <end position="65"/>
    </location>
</feature>
<accession>A0A8J2ZM30</accession>
<evidence type="ECO:0000256" key="1">
    <source>
        <dbReference type="SAM" id="MobiDB-lite"/>
    </source>
</evidence>
<comment type="caution">
    <text evidence="2">The sequence shown here is derived from an EMBL/GenBank/DDBJ whole genome shotgun (WGS) entry which is preliminary data.</text>
</comment>
<gene>
    <name evidence="2" type="ORF">GCM10011415_34010</name>
</gene>
<sequence length="78" mass="8279">MRRDRAGCKPERRFGGHLQDIRSSMDRRREVSHQCGAISALSCGDQRGGSPEKSETVPVPAMPSGTAAALLDGTAQVA</sequence>